<dbReference type="AlphaFoldDB" id="A0A0E9WSQ8"/>
<proteinExistence type="predicted"/>
<reference evidence="1" key="2">
    <citation type="journal article" date="2015" name="Fish Shellfish Immunol.">
        <title>Early steps in the European eel (Anguilla anguilla)-Vibrio vulnificus interaction in the gills: Role of the RtxA13 toxin.</title>
        <authorList>
            <person name="Callol A."/>
            <person name="Pajuelo D."/>
            <person name="Ebbesson L."/>
            <person name="Teles M."/>
            <person name="MacKenzie S."/>
            <person name="Amaro C."/>
        </authorList>
    </citation>
    <scope>NUCLEOTIDE SEQUENCE</scope>
</reference>
<organism evidence="1">
    <name type="scientific">Anguilla anguilla</name>
    <name type="common">European freshwater eel</name>
    <name type="synonym">Muraena anguilla</name>
    <dbReference type="NCBI Taxonomy" id="7936"/>
    <lineage>
        <taxon>Eukaryota</taxon>
        <taxon>Metazoa</taxon>
        <taxon>Chordata</taxon>
        <taxon>Craniata</taxon>
        <taxon>Vertebrata</taxon>
        <taxon>Euteleostomi</taxon>
        <taxon>Actinopterygii</taxon>
        <taxon>Neopterygii</taxon>
        <taxon>Teleostei</taxon>
        <taxon>Anguilliformes</taxon>
        <taxon>Anguillidae</taxon>
        <taxon>Anguilla</taxon>
    </lineage>
</organism>
<dbReference type="EMBL" id="GBXM01015286">
    <property type="protein sequence ID" value="JAH93291.1"/>
    <property type="molecule type" value="Transcribed_RNA"/>
</dbReference>
<evidence type="ECO:0000313" key="1">
    <source>
        <dbReference type="EMBL" id="JAH93291.1"/>
    </source>
</evidence>
<name>A0A0E9WSQ8_ANGAN</name>
<sequence>MCPWRRVPLLQNWPLTHFERWEFVFVKCSCHFIHCNSVPLNGMANLDWCSNPSHTVCLNNCLLLLQVILWLQAVVV</sequence>
<reference evidence="1" key="1">
    <citation type="submission" date="2014-11" db="EMBL/GenBank/DDBJ databases">
        <authorList>
            <person name="Amaro Gonzalez C."/>
        </authorList>
    </citation>
    <scope>NUCLEOTIDE SEQUENCE</scope>
</reference>
<protein>
    <submittedName>
        <fullName evidence="1">Uncharacterized protein</fullName>
    </submittedName>
</protein>
<accession>A0A0E9WSQ8</accession>